<accession>A0A1F8ATZ0</accession>
<evidence type="ECO:0008006" key="4">
    <source>
        <dbReference type="Google" id="ProtNLM"/>
    </source>
</evidence>
<keyword evidence="1" id="KW-0620">Polyamine biosynthesis</keyword>
<organism evidence="2 3">
    <name type="scientific">Candidatus Woesebacteria bacterium RIFCSPHIGHO2_12_FULL_41_24</name>
    <dbReference type="NCBI Taxonomy" id="1802510"/>
    <lineage>
        <taxon>Bacteria</taxon>
        <taxon>Candidatus Woeseibacteriota</taxon>
    </lineage>
</organism>
<dbReference type="SUPFAM" id="SSF53335">
    <property type="entry name" value="S-adenosyl-L-methionine-dependent methyltransferases"/>
    <property type="match status" value="1"/>
</dbReference>
<dbReference type="EMBL" id="MGGW01000004">
    <property type="protein sequence ID" value="OGM55214.1"/>
    <property type="molecule type" value="Genomic_DNA"/>
</dbReference>
<dbReference type="PANTHER" id="PTHR43317">
    <property type="entry name" value="THERMOSPERMINE SYNTHASE ACAULIS5"/>
    <property type="match status" value="1"/>
</dbReference>
<gene>
    <name evidence="2" type="ORF">A3E44_02935</name>
</gene>
<sequence>MEKLQNFLAGVRILEEADSPINGHIVVKYDFAWKTHIQAGGLTQSGGVVEAVWKSTFKKLQTSKLPNFQSVLILGLGGGTIAKLVRKNFPRAKITGVDIDPIMIGLGKKYLKLEDCAVNIIVDDAFEFLTSHQSPVTRHYDLVCTDLYTGDHYPQKFETTKFINLVKKVLSAKGTAIFNRLYYGEKKPLAMKFLTKLEKVFDSVQVVHPEANIMFVGRHSHALSKKTAKIQRRKK</sequence>
<comment type="caution">
    <text evidence="2">The sequence shown here is derived from an EMBL/GenBank/DDBJ whole genome shotgun (WGS) entry which is preliminary data.</text>
</comment>
<dbReference type="PANTHER" id="PTHR43317:SF1">
    <property type="entry name" value="THERMOSPERMINE SYNTHASE ACAULIS5"/>
    <property type="match status" value="1"/>
</dbReference>
<dbReference type="NCBIfam" id="NF037959">
    <property type="entry name" value="MFS_SpdSyn"/>
    <property type="match status" value="1"/>
</dbReference>
<name>A0A1F8ATZ0_9BACT</name>
<evidence type="ECO:0000313" key="3">
    <source>
        <dbReference type="Proteomes" id="UP000178603"/>
    </source>
</evidence>
<proteinExistence type="predicted"/>
<dbReference type="Proteomes" id="UP000178603">
    <property type="component" value="Unassembled WGS sequence"/>
</dbReference>
<dbReference type="Pfam" id="PF01564">
    <property type="entry name" value="Spermine_synth"/>
    <property type="match status" value="1"/>
</dbReference>
<protein>
    <recommendedName>
        <fullName evidence="4">PABS domain-containing protein</fullName>
    </recommendedName>
</protein>
<evidence type="ECO:0000313" key="2">
    <source>
        <dbReference type="EMBL" id="OGM55214.1"/>
    </source>
</evidence>
<reference evidence="2 3" key="1">
    <citation type="journal article" date="2016" name="Nat. Commun.">
        <title>Thousands of microbial genomes shed light on interconnected biogeochemical processes in an aquifer system.</title>
        <authorList>
            <person name="Anantharaman K."/>
            <person name="Brown C.T."/>
            <person name="Hug L.A."/>
            <person name="Sharon I."/>
            <person name="Castelle C.J."/>
            <person name="Probst A.J."/>
            <person name="Thomas B.C."/>
            <person name="Singh A."/>
            <person name="Wilkins M.J."/>
            <person name="Karaoz U."/>
            <person name="Brodie E.L."/>
            <person name="Williams K.H."/>
            <person name="Hubbard S.S."/>
            <person name="Banfield J.F."/>
        </authorList>
    </citation>
    <scope>NUCLEOTIDE SEQUENCE [LARGE SCALE GENOMIC DNA]</scope>
</reference>
<dbReference type="AlphaFoldDB" id="A0A1F8ATZ0"/>
<dbReference type="CDD" id="cd02440">
    <property type="entry name" value="AdoMet_MTases"/>
    <property type="match status" value="1"/>
</dbReference>
<dbReference type="Gene3D" id="3.40.50.150">
    <property type="entry name" value="Vaccinia Virus protein VP39"/>
    <property type="match status" value="1"/>
</dbReference>
<dbReference type="InterPro" id="IPR029063">
    <property type="entry name" value="SAM-dependent_MTases_sf"/>
</dbReference>
<evidence type="ECO:0000256" key="1">
    <source>
        <dbReference type="ARBA" id="ARBA00023115"/>
    </source>
</evidence>
<dbReference type="GO" id="GO:0006596">
    <property type="term" value="P:polyamine biosynthetic process"/>
    <property type="evidence" value="ECO:0007669"/>
    <property type="project" value="UniProtKB-KW"/>
</dbReference>